<protein>
    <submittedName>
        <fullName evidence="1">Uncharacterized protein MANES_04G025800</fullName>
    </submittedName>
</protein>
<sequence length="60" mass="6916">MEPQSTAQINTHVYVLLLSNLDPARLFLCHSCFTRRFVIIYSPIVPECCTSNHINNHKND</sequence>
<evidence type="ECO:0000313" key="1">
    <source>
        <dbReference type="EMBL" id="MBW92745.1"/>
    </source>
</evidence>
<proteinExistence type="predicted"/>
<accession>A0A2P2JH44</accession>
<name>A0A2P2JH44_RHIMU</name>
<dbReference type="EMBL" id="GGEC01012262">
    <property type="protein sequence ID" value="MBW92745.1"/>
    <property type="molecule type" value="Transcribed_RNA"/>
</dbReference>
<dbReference type="AlphaFoldDB" id="A0A2P2JH44"/>
<organism evidence="1">
    <name type="scientific">Rhizophora mucronata</name>
    <name type="common">Asiatic mangrove</name>
    <dbReference type="NCBI Taxonomy" id="61149"/>
    <lineage>
        <taxon>Eukaryota</taxon>
        <taxon>Viridiplantae</taxon>
        <taxon>Streptophyta</taxon>
        <taxon>Embryophyta</taxon>
        <taxon>Tracheophyta</taxon>
        <taxon>Spermatophyta</taxon>
        <taxon>Magnoliopsida</taxon>
        <taxon>eudicotyledons</taxon>
        <taxon>Gunneridae</taxon>
        <taxon>Pentapetalae</taxon>
        <taxon>rosids</taxon>
        <taxon>fabids</taxon>
        <taxon>Malpighiales</taxon>
        <taxon>Rhizophoraceae</taxon>
        <taxon>Rhizophora</taxon>
    </lineage>
</organism>
<reference evidence="1" key="1">
    <citation type="submission" date="2018-02" db="EMBL/GenBank/DDBJ databases">
        <title>Rhizophora mucronata_Transcriptome.</title>
        <authorList>
            <person name="Meera S.P."/>
            <person name="Sreeshan A."/>
            <person name="Augustine A."/>
        </authorList>
    </citation>
    <scope>NUCLEOTIDE SEQUENCE</scope>
    <source>
        <tissue evidence="1">Leaf</tissue>
    </source>
</reference>